<evidence type="ECO:0000313" key="6">
    <source>
        <dbReference type="EMBL" id="ASV67386.1"/>
    </source>
</evidence>
<dbReference type="Pfam" id="PF21926">
    <property type="entry name" value="FeeM"/>
    <property type="match status" value="1"/>
</dbReference>
<evidence type="ECO:0000256" key="4">
    <source>
        <dbReference type="ARBA" id="ARBA00022898"/>
    </source>
</evidence>
<dbReference type="KEGG" id="bko:CKF48_08635"/>
<dbReference type="SUPFAM" id="SSF55729">
    <property type="entry name" value="Acyl-CoA N-acyltransferases (Nat)"/>
    <property type="match status" value="1"/>
</dbReference>
<dbReference type="Gene3D" id="3.40.630.30">
    <property type="match status" value="1"/>
</dbReference>
<dbReference type="PANTHER" id="PTHR42778:SF1">
    <property type="entry name" value="2-AMINOETHYLPHOSPHONATE--PYRUVATE TRANSAMINASE"/>
    <property type="match status" value="1"/>
</dbReference>
<evidence type="ECO:0000256" key="3">
    <source>
        <dbReference type="ARBA" id="ARBA00022679"/>
    </source>
</evidence>
<keyword evidence="2 6" id="KW-0032">Aminotransferase</keyword>
<protein>
    <submittedName>
        <fullName evidence="6">Aminotransferase</fullName>
    </submittedName>
</protein>
<evidence type="ECO:0000259" key="5">
    <source>
        <dbReference type="PROSITE" id="PS51186"/>
    </source>
</evidence>
<dbReference type="Gene3D" id="3.90.1150.10">
    <property type="entry name" value="Aspartate Aminotransferase, domain 1"/>
    <property type="match status" value="1"/>
</dbReference>
<gene>
    <name evidence="6" type="ORF">CKF48_08635</name>
</gene>
<evidence type="ECO:0000313" key="7">
    <source>
        <dbReference type="Proteomes" id="UP000215137"/>
    </source>
</evidence>
<dbReference type="Gene3D" id="3.40.640.10">
    <property type="entry name" value="Type I PLP-dependent aspartate aminotransferase-like (Major domain)"/>
    <property type="match status" value="1"/>
</dbReference>
<reference evidence="6 7" key="1">
    <citation type="submission" date="2017-08" db="EMBL/GenBank/DDBJ databases">
        <title>Complete Genome Sequence of Bacillus kochii Oregon-R-modENCODE STRAIN BDGP4, isolated from Drosophila melanogaster gut.</title>
        <authorList>
            <person name="Wan K.H."/>
            <person name="Yu C."/>
            <person name="Park S."/>
            <person name="Hammonds A.S."/>
            <person name="Booth B.W."/>
            <person name="Celniker S.E."/>
        </authorList>
    </citation>
    <scope>NUCLEOTIDE SEQUENCE [LARGE SCALE GENOMIC DNA]</scope>
    <source>
        <strain evidence="6 7">BDGP4</strain>
    </source>
</reference>
<feature type="domain" description="N-acetyltransferase" evidence="5">
    <location>
        <begin position="5"/>
        <end position="168"/>
    </location>
</feature>
<dbReference type="InterPro" id="IPR000182">
    <property type="entry name" value="GNAT_dom"/>
</dbReference>
<dbReference type="GO" id="GO:0008483">
    <property type="term" value="F:transaminase activity"/>
    <property type="evidence" value="ECO:0007669"/>
    <property type="project" value="UniProtKB-KW"/>
</dbReference>
<dbReference type="InterPro" id="IPR015424">
    <property type="entry name" value="PyrdxlP-dep_Trfase"/>
</dbReference>
<evidence type="ECO:0000256" key="1">
    <source>
        <dbReference type="ARBA" id="ARBA00001933"/>
    </source>
</evidence>
<dbReference type="SUPFAM" id="SSF53383">
    <property type="entry name" value="PLP-dependent transferases"/>
    <property type="match status" value="1"/>
</dbReference>
<dbReference type="EMBL" id="CP022983">
    <property type="protein sequence ID" value="ASV67386.1"/>
    <property type="molecule type" value="Genomic_DNA"/>
</dbReference>
<accession>A0A248TGQ0</accession>
<name>A0A248TGQ0_9BACI</name>
<proteinExistence type="predicted"/>
<dbReference type="GO" id="GO:0016747">
    <property type="term" value="F:acyltransferase activity, transferring groups other than amino-acyl groups"/>
    <property type="evidence" value="ECO:0007669"/>
    <property type="project" value="InterPro"/>
</dbReference>
<dbReference type="Pfam" id="PF00266">
    <property type="entry name" value="Aminotran_5"/>
    <property type="match status" value="1"/>
</dbReference>
<comment type="cofactor">
    <cofactor evidence="1">
        <name>pyridoxal 5'-phosphate</name>
        <dbReference type="ChEBI" id="CHEBI:597326"/>
    </cofactor>
</comment>
<dbReference type="InterPro" id="IPR016181">
    <property type="entry name" value="Acyl_CoA_acyltransferase"/>
</dbReference>
<evidence type="ECO:0000256" key="2">
    <source>
        <dbReference type="ARBA" id="ARBA00022576"/>
    </source>
</evidence>
<dbReference type="InterPro" id="IPR015422">
    <property type="entry name" value="PyrdxlP-dep_Trfase_small"/>
</dbReference>
<sequence length="533" mass="60593">MMTAIVYKRADQSSELEQIHQLNYETFVEEIPQHRVNEQRKLIDRFHDANTYIIAKKEDEVVGMIAVKGTRPFSLDEKLDQLDAYLPPNETLCEIRLLSIKAPYRGSRVFYELSKALVDFCLKEHYTMAIISGTLRQTKLYRHLGFRPFGPLVGTKEAPYQPMYLTKESFEAASKLFQKMLKRNAKEKGHFFLPGPVSIADKVKEAWGKEPVSHRSHEVSSMLSQLKKKLCALTNANEVEIAVGTGTMANDMVAAHLSIVNEKGLILANGEFGYRLIEHGKRFKLPFATVEKPWNAPIDISEVENMLRDNRDIGWIWTVHCETSTGYLFPLEELEQLCLQYNVKLCVDACSSLGIVPVHLKNVYITSAVSGKGLGSYPGLALVFHQTQIKPHHQLPKYLDIGVYQAKASIPFTHSSNGLYALSVAIENHHYASHALYELVRQKLVEAGLRVFYGENYSPGILTVQLEIEISSREFGDQLKHVGVYVSYESNYLLERNWFQIALMGEQKKADVEDAMIRLLKVYDSFHSRKVMG</sequence>
<dbReference type="AlphaFoldDB" id="A0A248TGQ0"/>
<keyword evidence="7" id="KW-1185">Reference proteome</keyword>
<dbReference type="PROSITE" id="PS51186">
    <property type="entry name" value="GNAT"/>
    <property type="match status" value="1"/>
</dbReference>
<dbReference type="InterPro" id="IPR054597">
    <property type="entry name" value="FeeM_cat"/>
</dbReference>
<organism evidence="6 7">
    <name type="scientific">Cytobacillus kochii</name>
    <dbReference type="NCBI Taxonomy" id="859143"/>
    <lineage>
        <taxon>Bacteria</taxon>
        <taxon>Bacillati</taxon>
        <taxon>Bacillota</taxon>
        <taxon>Bacilli</taxon>
        <taxon>Bacillales</taxon>
        <taxon>Bacillaceae</taxon>
        <taxon>Cytobacillus</taxon>
    </lineage>
</organism>
<keyword evidence="4" id="KW-0663">Pyridoxal phosphate</keyword>
<keyword evidence="3 6" id="KW-0808">Transferase</keyword>
<dbReference type="InterPro" id="IPR015421">
    <property type="entry name" value="PyrdxlP-dep_Trfase_major"/>
</dbReference>
<dbReference type="PANTHER" id="PTHR42778">
    <property type="entry name" value="2-AMINOETHYLPHOSPHONATE--PYRUVATE TRANSAMINASE"/>
    <property type="match status" value="1"/>
</dbReference>
<dbReference type="InterPro" id="IPR000192">
    <property type="entry name" value="Aminotrans_V_dom"/>
</dbReference>
<dbReference type="OrthoDB" id="389074at2"/>
<dbReference type="Proteomes" id="UP000215137">
    <property type="component" value="Chromosome"/>
</dbReference>